<dbReference type="Gene3D" id="1.10.287.1060">
    <property type="entry name" value="ESAT-6-like"/>
    <property type="match status" value="1"/>
</dbReference>
<keyword evidence="4" id="KW-0813">Transport</keyword>
<dbReference type="InterPro" id="IPR048682">
    <property type="entry name" value="COG4"/>
</dbReference>
<dbReference type="PANTHER" id="PTHR24016">
    <property type="entry name" value="CONSERVED OLIGOMERIC GOLGI COMPLEX SUBUNIT 4"/>
    <property type="match status" value="1"/>
</dbReference>
<evidence type="ECO:0000256" key="5">
    <source>
        <dbReference type="ARBA" id="ARBA00022927"/>
    </source>
</evidence>
<evidence type="ECO:0000256" key="1">
    <source>
        <dbReference type="ARBA" id="ARBA00004395"/>
    </source>
</evidence>
<accession>A0ABR4NC51</accession>
<dbReference type="InterPro" id="IPR013167">
    <property type="entry name" value="COG4_M"/>
</dbReference>
<feature type="domain" description="COG4 transport protein middle alpha-helical bundle" evidence="10">
    <location>
        <begin position="247"/>
        <end position="563"/>
    </location>
</feature>
<keyword evidence="7" id="KW-0472">Membrane</keyword>
<evidence type="ECO:0000313" key="12">
    <source>
        <dbReference type="Proteomes" id="UP001527925"/>
    </source>
</evidence>
<dbReference type="Proteomes" id="UP001527925">
    <property type="component" value="Unassembled WGS sequence"/>
</dbReference>
<protein>
    <recommendedName>
        <fullName evidence="3">Conserved oligomeric Golgi complex subunit 4</fullName>
    </recommendedName>
    <alternativeName>
        <fullName evidence="8">Component of oligomeric Golgi complex 4</fullName>
    </alternativeName>
</protein>
<evidence type="ECO:0000256" key="4">
    <source>
        <dbReference type="ARBA" id="ARBA00022448"/>
    </source>
</evidence>
<dbReference type="Pfam" id="PF08318">
    <property type="entry name" value="COG4_m"/>
    <property type="match status" value="1"/>
</dbReference>
<keyword evidence="6" id="KW-0333">Golgi apparatus</keyword>
<dbReference type="InterPro" id="IPR048680">
    <property type="entry name" value="COG4_N"/>
</dbReference>
<dbReference type="PANTHER" id="PTHR24016:SF0">
    <property type="entry name" value="CONSERVED OLIGOMERIC GOLGI COMPLEX SUBUNIT 4"/>
    <property type="match status" value="1"/>
</dbReference>
<evidence type="ECO:0000256" key="9">
    <source>
        <dbReference type="SAM" id="MobiDB-lite"/>
    </source>
</evidence>
<evidence type="ECO:0000256" key="8">
    <source>
        <dbReference type="ARBA" id="ARBA00031340"/>
    </source>
</evidence>
<dbReference type="SMART" id="SM00762">
    <property type="entry name" value="Cog4"/>
    <property type="match status" value="1"/>
</dbReference>
<dbReference type="Pfam" id="PF20663">
    <property type="entry name" value="COG4_N"/>
    <property type="match status" value="1"/>
</dbReference>
<comment type="subcellular location">
    <subcellularLocation>
        <location evidence="1">Golgi apparatus membrane</location>
        <topology evidence="1">Peripheral membrane protein</topology>
    </subcellularLocation>
</comment>
<proteinExistence type="inferred from homology"/>
<gene>
    <name evidence="11" type="primary">COG4</name>
    <name evidence="11" type="ORF">HK105_203504</name>
</gene>
<dbReference type="EMBL" id="JADGIZ020000013">
    <property type="protein sequence ID" value="KAL2917072.1"/>
    <property type="molecule type" value="Genomic_DNA"/>
</dbReference>
<feature type="compositionally biased region" description="Polar residues" evidence="9">
    <location>
        <begin position="38"/>
        <end position="48"/>
    </location>
</feature>
<dbReference type="Pfam" id="PF20662">
    <property type="entry name" value="COG4_C"/>
    <property type="match status" value="1"/>
</dbReference>
<keyword evidence="5" id="KW-0653">Protein transport</keyword>
<feature type="region of interest" description="Disordered" evidence="9">
    <location>
        <begin position="20"/>
        <end position="68"/>
    </location>
</feature>
<evidence type="ECO:0000259" key="10">
    <source>
        <dbReference type="SMART" id="SM00762"/>
    </source>
</evidence>
<keyword evidence="12" id="KW-1185">Reference proteome</keyword>
<dbReference type="InterPro" id="IPR048684">
    <property type="entry name" value="COG4_C"/>
</dbReference>
<organism evidence="11 12">
    <name type="scientific">Polyrhizophydium stewartii</name>
    <dbReference type="NCBI Taxonomy" id="2732419"/>
    <lineage>
        <taxon>Eukaryota</taxon>
        <taxon>Fungi</taxon>
        <taxon>Fungi incertae sedis</taxon>
        <taxon>Chytridiomycota</taxon>
        <taxon>Chytridiomycota incertae sedis</taxon>
        <taxon>Chytridiomycetes</taxon>
        <taxon>Rhizophydiales</taxon>
        <taxon>Rhizophydiales incertae sedis</taxon>
        <taxon>Polyrhizophydium</taxon>
    </lineage>
</organism>
<evidence type="ECO:0000313" key="11">
    <source>
        <dbReference type="EMBL" id="KAL2917072.1"/>
    </source>
</evidence>
<evidence type="ECO:0000256" key="6">
    <source>
        <dbReference type="ARBA" id="ARBA00023034"/>
    </source>
</evidence>
<sequence>MPTSLGSGIESAAAAARSSGGHATGLAERGHAAAAAVSTIQAQAPSSDHTQHVGPQHEHPLPPLPESLPLERLRSLTDIAQIREQLSLLKAEEAAVDADLDGILESHKHIDDVLGALEMLRPQVHALSIDTDGLYKVIEKTWSVAQGISDKVRQLDLEQSRVKSVVQILSDIQDLKACAVGAKQAIARNDIETGAEFIQRFLAHNVQPIQQIFDLTMLVPDGDYAGDVAELDLDTLGLLGASPIAALRSAQTTLTGMLMDAFDTAVQNADTDALVQCFKLFPLLGQTELGLDKFSAYTCGLVAKHCQDGMRAAIEGGARKSMHVDLLTRLFEAIASMVDRQAVLVEMHYGPGRMLSVMVRLQREADIQASILLGGLMEMRQLQRKVKEIEQFENMSRKKSQPPNAPPLEPPVDPRELDVILTEIASICQKAHLFDRFLRMRAADEADALRAAKDVDPAIVPPPGSDGLAKTSKLNEQVHTLIGYFVTIEDYFIRRSIEKALKIDTHDPANLTSSCVDDVFFILKTSMRRGISTSDADCLCALINSISRLLEVDFMGVLQKKLSLAFAGTVDAKDAKPGFMTTLNNIDVSCEYTIKLAQEVEAEIPRAFAHASELSREKIKSCLGSLTEHAVKFQNILRTWLENFFNQTVKPRVRPMMQGVYMDIKYVLTEDEYNQYDAADVFLKRFSSSFSRMISPYQSALTESNYTQTVHLLIDHVARDWERHVLANCKFNQLGAIRFDKDLRGFMALLSSNTQWGARDRMARLNQIATLLNVENVAEVYEYWGAKAGPINWRFNAADVRKILALRIDFSPDEIARLAL</sequence>
<feature type="compositionally biased region" description="Basic and acidic residues" evidence="9">
    <location>
        <begin position="49"/>
        <end position="60"/>
    </location>
</feature>
<evidence type="ECO:0000256" key="2">
    <source>
        <dbReference type="ARBA" id="ARBA00009215"/>
    </source>
</evidence>
<comment type="similarity">
    <text evidence="2">Belongs to the COG4 family.</text>
</comment>
<evidence type="ECO:0000256" key="7">
    <source>
        <dbReference type="ARBA" id="ARBA00023136"/>
    </source>
</evidence>
<dbReference type="Gene3D" id="1.20.58.1970">
    <property type="match status" value="1"/>
</dbReference>
<comment type="caution">
    <text evidence="11">The sequence shown here is derived from an EMBL/GenBank/DDBJ whole genome shotgun (WGS) entry which is preliminary data.</text>
</comment>
<reference evidence="11 12" key="1">
    <citation type="submission" date="2023-09" db="EMBL/GenBank/DDBJ databases">
        <title>Pangenome analysis of Batrachochytrium dendrobatidis and related Chytrids.</title>
        <authorList>
            <person name="Yacoub M.N."/>
            <person name="Stajich J.E."/>
            <person name="James T.Y."/>
        </authorList>
    </citation>
    <scope>NUCLEOTIDE SEQUENCE [LARGE SCALE GENOMIC DNA]</scope>
    <source>
        <strain evidence="11 12">JEL0888</strain>
    </source>
</reference>
<name>A0ABR4NC51_9FUNG</name>
<evidence type="ECO:0000256" key="3">
    <source>
        <dbReference type="ARBA" id="ARBA00020975"/>
    </source>
</evidence>